<gene>
    <name evidence="2" type="primary">X-elementORF2_281</name>
    <name evidence="2" type="ORF">AVEN_198171_1</name>
</gene>
<name>A0A4Y2GM79_ARAVE</name>
<dbReference type="SUPFAM" id="SSF56672">
    <property type="entry name" value="DNA/RNA polymerases"/>
    <property type="match status" value="1"/>
</dbReference>
<dbReference type="InterPro" id="IPR043502">
    <property type="entry name" value="DNA/RNA_pol_sf"/>
</dbReference>
<reference evidence="2 3" key="1">
    <citation type="journal article" date="2019" name="Sci. Rep.">
        <title>Orb-weaving spider Araneus ventricosus genome elucidates the spidroin gene catalogue.</title>
        <authorList>
            <person name="Kono N."/>
            <person name="Nakamura H."/>
            <person name="Ohtoshi R."/>
            <person name="Moran D.A.P."/>
            <person name="Shinohara A."/>
            <person name="Yoshida Y."/>
            <person name="Fujiwara M."/>
            <person name="Mori M."/>
            <person name="Tomita M."/>
            <person name="Arakawa K."/>
        </authorList>
    </citation>
    <scope>NUCLEOTIDE SEQUENCE [LARGE SCALE GENOMIC DNA]</scope>
</reference>
<protein>
    <submittedName>
        <fullName evidence="2">Putative RNA-directed DNA polymerase from transposon X-element</fullName>
    </submittedName>
</protein>
<dbReference type="PANTHER" id="PTHR33332">
    <property type="entry name" value="REVERSE TRANSCRIPTASE DOMAIN-CONTAINING PROTEIN"/>
    <property type="match status" value="1"/>
</dbReference>
<evidence type="ECO:0000313" key="2">
    <source>
        <dbReference type="EMBL" id="GBM53184.1"/>
    </source>
</evidence>
<dbReference type="InterPro" id="IPR000477">
    <property type="entry name" value="RT_dom"/>
</dbReference>
<dbReference type="EMBL" id="BGPR01001409">
    <property type="protein sequence ID" value="GBM53184.1"/>
    <property type="molecule type" value="Genomic_DNA"/>
</dbReference>
<dbReference type="Pfam" id="PF00078">
    <property type="entry name" value="RVT_1"/>
    <property type="match status" value="1"/>
</dbReference>
<keyword evidence="3" id="KW-1185">Reference proteome</keyword>
<dbReference type="GO" id="GO:0003964">
    <property type="term" value="F:RNA-directed DNA polymerase activity"/>
    <property type="evidence" value="ECO:0007669"/>
    <property type="project" value="UniProtKB-KW"/>
</dbReference>
<comment type="caution">
    <text evidence="2">The sequence shown here is derived from an EMBL/GenBank/DDBJ whole genome shotgun (WGS) entry which is preliminary data.</text>
</comment>
<keyword evidence="2" id="KW-0548">Nucleotidyltransferase</keyword>
<dbReference type="PROSITE" id="PS50878">
    <property type="entry name" value="RT_POL"/>
    <property type="match status" value="1"/>
</dbReference>
<keyword evidence="2" id="KW-0808">Transferase</keyword>
<accession>A0A4Y2GM79</accession>
<proteinExistence type="predicted"/>
<evidence type="ECO:0000259" key="1">
    <source>
        <dbReference type="PROSITE" id="PS50878"/>
    </source>
</evidence>
<keyword evidence="2" id="KW-0695">RNA-directed DNA polymerase</keyword>
<dbReference type="Proteomes" id="UP000499080">
    <property type="component" value="Unassembled WGS sequence"/>
</dbReference>
<organism evidence="2 3">
    <name type="scientific">Araneus ventricosus</name>
    <name type="common">Orbweaver spider</name>
    <name type="synonym">Epeira ventricosa</name>
    <dbReference type="NCBI Taxonomy" id="182803"/>
    <lineage>
        <taxon>Eukaryota</taxon>
        <taxon>Metazoa</taxon>
        <taxon>Ecdysozoa</taxon>
        <taxon>Arthropoda</taxon>
        <taxon>Chelicerata</taxon>
        <taxon>Arachnida</taxon>
        <taxon>Araneae</taxon>
        <taxon>Araneomorphae</taxon>
        <taxon>Entelegynae</taxon>
        <taxon>Araneoidea</taxon>
        <taxon>Araneidae</taxon>
        <taxon>Araneus</taxon>
    </lineage>
</organism>
<dbReference type="AlphaFoldDB" id="A0A4Y2GM79"/>
<evidence type="ECO:0000313" key="3">
    <source>
        <dbReference type="Proteomes" id="UP000499080"/>
    </source>
</evidence>
<sequence length="248" mass="28569">MMLIPGVIVRLMATYLPGSRFAVRIGSNRSSEHAIVAGVVQGSKIGPVLFNIYVNDISSPRNCQTRLCLFADDTAVMSTGESNDVMIELKNYLEQLCKWLIIWKVKVNFVKCQAVHFTRRRKVPDPPELYRKAINYWSKETKYLGVTLDSRLTYEKHVNNINKKFRGAKVKMYPIIGRKSKHSLRNKLLLYKTILLPIMNYVLQCAELHLRCTSKILKLHRILLHCRLQMLTGSYATDTFSRTSEFSP</sequence>
<dbReference type="OrthoDB" id="412981at2759"/>
<feature type="domain" description="Reverse transcriptase" evidence="1">
    <location>
        <begin position="1"/>
        <end position="148"/>
    </location>
</feature>